<sequence>MSRCFPFPPPGYEKRARIDDTDLLTKEKREEKKHKKDKDSVKREGKKEKERSKEKHSNKKDRKEKHRDKERGCEKEKYRTLDEKSIAGQPKCYIGEKLVHNLQNVEIKDSKYVQELARRIRDEEKATESQAVQKITVAGQRKSGFPDRVVESNIAFQPEEKEKTEDEKENGRKANGQRNYVDTRSLENGIGGKCYVMDDKRNEGIVKPMEKDAEKPKKRKEKNKHRESDGKGDKPQDKDQENKSKSKDKDRAKEKKEEKVKEINEHSKQQPKLNKSGKESLNTCNAKQLEFSGMNGNSSFSEGNFGKRKELDKNGLTLDNGIRPHKLPRPVCFSHTVMENGRKLEACQTASRVTCGKQVIANNFLLDIKEHRANGLVGLQRPNALSTMTSSTLTVYENGEASAKPPFVGRQTLNACSTRPTSPRVQVYDNGEASTKPPHLDSKYLIQILSVPKMEEWSDIDGQEWLFSSTCVQSKKPEAGSPQVERTRHVWAEALQIESADVYALPYVIPF</sequence>
<dbReference type="RefSeq" id="XP_018844194.1">
    <property type="nucleotide sequence ID" value="XM_018988649.2"/>
</dbReference>
<dbReference type="AlphaFoldDB" id="A0A2I4GJX6"/>
<feature type="compositionally biased region" description="Pro residues" evidence="1">
    <location>
        <begin position="1"/>
        <end position="11"/>
    </location>
</feature>
<evidence type="ECO:0000313" key="3">
    <source>
        <dbReference type="RefSeq" id="XP_018844194.1"/>
    </source>
</evidence>
<gene>
    <name evidence="3" type="primary">LOC109008529</name>
</gene>
<reference evidence="3" key="1">
    <citation type="submission" date="2025-08" db="UniProtKB">
        <authorList>
            <consortium name="RefSeq"/>
        </authorList>
    </citation>
    <scope>IDENTIFICATION</scope>
    <source>
        <tissue evidence="3">Leaves</tissue>
    </source>
</reference>
<dbReference type="Proteomes" id="UP000235220">
    <property type="component" value="Chromosome 14"/>
</dbReference>
<dbReference type="OrthoDB" id="1913135at2759"/>
<evidence type="ECO:0000256" key="1">
    <source>
        <dbReference type="SAM" id="MobiDB-lite"/>
    </source>
</evidence>
<feature type="compositionally biased region" description="Basic and acidic residues" evidence="1">
    <location>
        <begin position="67"/>
        <end position="85"/>
    </location>
</feature>
<feature type="compositionally biased region" description="Basic and acidic residues" evidence="1">
    <location>
        <begin position="196"/>
        <end position="215"/>
    </location>
</feature>
<organism evidence="2 3">
    <name type="scientific">Juglans regia</name>
    <name type="common">English walnut</name>
    <dbReference type="NCBI Taxonomy" id="51240"/>
    <lineage>
        <taxon>Eukaryota</taxon>
        <taxon>Viridiplantae</taxon>
        <taxon>Streptophyta</taxon>
        <taxon>Embryophyta</taxon>
        <taxon>Tracheophyta</taxon>
        <taxon>Spermatophyta</taxon>
        <taxon>Magnoliopsida</taxon>
        <taxon>eudicotyledons</taxon>
        <taxon>Gunneridae</taxon>
        <taxon>Pentapetalae</taxon>
        <taxon>rosids</taxon>
        <taxon>fabids</taxon>
        <taxon>Fagales</taxon>
        <taxon>Juglandaceae</taxon>
        <taxon>Juglans</taxon>
    </lineage>
</organism>
<keyword evidence="2" id="KW-1185">Reference proteome</keyword>
<dbReference type="PANTHER" id="PTHR34660">
    <property type="entry name" value="MYB-LIKE PROTEIN X"/>
    <property type="match status" value="1"/>
</dbReference>
<evidence type="ECO:0000313" key="2">
    <source>
        <dbReference type="Proteomes" id="UP000235220"/>
    </source>
</evidence>
<proteinExistence type="predicted"/>
<name>A0A2I4GJX6_JUGRE</name>
<dbReference type="Gramene" id="Jr14_06130_p1">
    <property type="protein sequence ID" value="cds.Jr14_06130_p1"/>
    <property type="gene ID" value="Jr14_06130"/>
</dbReference>
<accession>A0A2I4GJX6</accession>
<dbReference type="FunCoup" id="A0A2I4GJX6">
    <property type="interactions" value="1140"/>
</dbReference>
<protein>
    <submittedName>
        <fullName evidence="3">Myb-like protein X isoform X2</fullName>
    </submittedName>
</protein>
<dbReference type="PANTHER" id="PTHR34660:SF21">
    <property type="entry name" value="MYB-LIKE PROTEIN X ISOFORM X2"/>
    <property type="match status" value="1"/>
</dbReference>
<feature type="compositionally biased region" description="Basic and acidic residues" evidence="1">
    <location>
        <begin position="158"/>
        <end position="172"/>
    </location>
</feature>
<feature type="compositionally biased region" description="Basic and acidic residues" evidence="1">
    <location>
        <begin position="12"/>
        <end position="30"/>
    </location>
</feature>
<feature type="compositionally biased region" description="Basic and acidic residues" evidence="1">
    <location>
        <begin position="37"/>
        <end position="55"/>
    </location>
</feature>
<feature type="compositionally biased region" description="Basic and acidic residues" evidence="1">
    <location>
        <begin position="224"/>
        <end position="268"/>
    </location>
</feature>
<feature type="region of interest" description="Disordered" evidence="1">
    <location>
        <begin position="1"/>
        <end position="86"/>
    </location>
</feature>
<feature type="region of interest" description="Disordered" evidence="1">
    <location>
        <begin position="138"/>
        <end position="279"/>
    </location>
</feature>
<feature type="compositionally biased region" description="Basic residues" evidence="1">
    <location>
        <begin position="56"/>
        <end position="66"/>
    </location>
</feature>
<dbReference type="GeneID" id="109008529"/>